<dbReference type="InterPro" id="IPR011737">
    <property type="entry name" value="CHP02206_TP0381"/>
</dbReference>
<dbReference type="RefSeq" id="WP_094925913.1">
    <property type="nucleotide sequence ID" value="NZ_NPIA01000008.1"/>
</dbReference>
<keyword evidence="1" id="KW-1133">Transmembrane helix</keyword>
<evidence type="ECO:0000313" key="3">
    <source>
        <dbReference type="Proteomes" id="UP000217083"/>
    </source>
</evidence>
<keyword evidence="1" id="KW-0812">Transmembrane</keyword>
<dbReference type="AlphaFoldDB" id="A0A263BQT5"/>
<dbReference type="NCBIfam" id="TIGR02206">
    <property type="entry name" value="intg_mem_TP0381"/>
    <property type="match status" value="1"/>
</dbReference>
<dbReference type="Pfam" id="PF14808">
    <property type="entry name" value="TMEM164"/>
    <property type="match status" value="1"/>
</dbReference>
<keyword evidence="1" id="KW-0472">Membrane</keyword>
<sequence>MNHFFSKEGGLSFEVFGIAHIITIATLVFTAMMIYFFRVKLRGVVLNKVFRFGLAITLILVQFSFYFWQFYHNQISLQTSLPLNLCAISIFLAAYMLWTKSYALFEVLYFWALAGALQAYLTPELFYGYDHFRYYQFFIGHGLIIIAPLFMCFIHQYRPTFRSLIKAFVTINLYALFVYFIDVLVEANYLLLRHKPKTDSLLDFFGPWPYYILVLEVAAIILFTLLYVPFLFSKNQSKIELENELNL</sequence>
<feature type="transmembrane region" description="Helical" evidence="1">
    <location>
        <begin position="49"/>
        <end position="68"/>
    </location>
</feature>
<comment type="caution">
    <text evidence="2">The sequence shown here is derived from an EMBL/GenBank/DDBJ whole genome shotgun (WGS) entry which is preliminary data.</text>
</comment>
<reference evidence="3" key="1">
    <citation type="submission" date="2017-08" db="EMBL/GenBank/DDBJ databases">
        <authorList>
            <person name="Huang Z."/>
        </authorList>
    </citation>
    <scope>NUCLEOTIDE SEQUENCE [LARGE SCALE GENOMIC DNA]</scope>
    <source>
        <strain evidence="3">SA5d-4</strain>
    </source>
</reference>
<gene>
    <name evidence="2" type="ORF">CIB95_13200</name>
</gene>
<proteinExistence type="predicted"/>
<organism evidence="2 3">
    <name type="scientific">Lottiidibacillus patelloidae</name>
    <dbReference type="NCBI Taxonomy" id="2670334"/>
    <lineage>
        <taxon>Bacteria</taxon>
        <taxon>Bacillati</taxon>
        <taxon>Bacillota</taxon>
        <taxon>Bacilli</taxon>
        <taxon>Bacillales</taxon>
        <taxon>Bacillaceae</taxon>
        <taxon>Lottiidibacillus</taxon>
    </lineage>
</organism>
<name>A0A263BQT5_9BACI</name>
<dbReference type="EMBL" id="NPIA01000008">
    <property type="protein sequence ID" value="OZM56061.1"/>
    <property type="molecule type" value="Genomic_DNA"/>
</dbReference>
<feature type="transmembrane region" description="Helical" evidence="1">
    <location>
        <begin position="103"/>
        <end position="122"/>
    </location>
</feature>
<feature type="transmembrane region" description="Helical" evidence="1">
    <location>
        <begin position="167"/>
        <end position="190"/>
    </location>
</feature>
<feature type="transmembrane region" description="Helical" evidence="1">
    <location>
        <begin position="80"/>
        <end position="98"/>
    </location>
</feature>
<reference evidence="2 3" key="2">
    <citation type="submission" date="2017-09" db="EMBL/GenBank/DDBJ databases">
        <title>Bacillus patelloidae sp. nov., isolated from the intestinal tract of a marine limpet.</title>
        <authorList>
            <person name="Liu R."/>
            <person name="Dong C."/>
            <person name="Shao Z."/>
        </authorList>
    </citation>
    <scope>NUCLEOTIDE SEQUENCE [LARGE SCALE GENOMIC DNA]</scope>
    <source>
        <strain evidence="2 3">SA5d-4</strain>
    </source>
</reference>
<feature type="transmembrane region" description="Helical" evidence="1">
    <location>
        <begin position="134"/>
        <end position="155"/>
    </location>
</feature>
<keyword evidence="3" id="KW-1185">Reference proteome</keyword>
<feature type="transmembrane region" description="Helical" evidence="1">
    <location>
        <begin position="210"/>
        <end position="232"/>
    </location>
</feature>
<evidence type="ECO:0000313" key="2">
    <source>
        <dbReference type="EMBL" id="OZM56061.1"/>
    </source>
</evidence>
<protein>
    <submittedName>
        <fullName evidence="2">TIGR02206 family membrane protein</fullName>
    </submittedName>
</protein>
<dbReference type="Proteomes" id="UP000217083">
    <property type="component" value="Unassembled WGS sequence"/>
</dbReference>
<feature type="transmembrane region" description="Helical" evidence="1">
    <location>
        <begin position="15"/>
        <end position="37"/>
    </location>
</feature>
<accession>A0A263BQT5</accession>
<evidence type="ECO:0000256" key="1">
    <source>
        <dbReference type="SAM" id="Phobius"/>
    </source>
</evidence>